<dbReference type="PROSITE" id="PS00107">
    <property type="entry name" value="PROTEIN_KINASE_ATP"/>
    <property type="match status" value="1"/>
</dbReference>
<feature type="compositionally biased region" description="Pro residues" evidence="6">
    <location>
        <begin position="407"/>
        <end position="456"/>
    </location>
</feature>
<dbReference type="EMBL" id="OZ026884">
    <property type="protein sequence ID" value="CAL1239743.1"/>
    <property type="molecule type" value="Genomic_DNA"/>
</dbReference>
<evidence type="ECO:0000256" key="1">
    <source>
        <dbReference type="ARBA" id="ARBA00022679"/>
    </source>
</evidence>
<evidence type="ECO:0000256" key="6">
    <source>
        <dbReference type="SAM" id="MobiDB-lite"/>
    </source>
</evidence>
<dbReference type="PANTHER" id="PTHR43289:SF6">
    <property type="entry name" value="SERINE_THREONINE-PROTEIN KINASE NEKL-3"/>
    <property type="match status" value="1"/>
</dbReference>
<dbReference type="InterPro" id="IPR017441">
    <property type="entry name" value="Protein_kinase_ATP_BS"/>
</dbReference>
<dbReference type="SUPFAM" id="SSF56112">
    <property type="entry name" value="Protein kinase-like (PK-like)"/>
    <property type="match status" value="1"/>
</dbReference>
<keyword evidence="1 8" id="KW-0808">Transferase</keyword>
<gene>
    <name evidence="8" type="ORF">MECH1_V1_0967</name>
</gene>
<dbReference type="RefSeq" id="WP_348759281.1">
    <property type="nucleotide sequence ID" value="NZ_OZ026884.1"/>
</dbReference>
<dbReference type="Pfam" id="PF00069">
    <property type="entry name" value="Pkinase"/>
    <property type="match status" value="1"/>
</dbReference>
<keyword evidence="4 5" id="KW-0067">ATP-binding</keyword>
<dbReference type="CDD" id="cd14014">
    <property type="entry name" value="STKc_PknB_like"/>
    <property type="match status" value="1"/>
</dbReference>
<evidence type="ECO:0000256" key="3">
    <source>
        <dbReference type="ARBA" id="ARBA00022777"/>
    </source>
</evidence>
<dbReference type="InterPro" id="IPR011009">
    <property type="entry name" value="Kinase-like_dom_sf"/>
</dbReference>
<keyword evidence="2 5" id="KW-0547">Nucleotide-binding</keyword>
<evidence type="ECO:0000259" key="7">
    <source>
        <dbReference type="PROSITE" id="PS50011"/>
    </source>
</evidence>
<dbReference type="PROSITE" id="PS00108">
    <property type="entry name" value="PROTEIN_KINASE_ST"/>
    <property type="match status" value="1"/>
</dbReference>
<feature type="compositionally biased region" description="Basic residues" evidence="6">
    <location>
        <begin position="490"/>
        <end position="504"/>
    </location>
</feature>
<protein>
    <submittedName>
        <fullName evidence="8">Non-specific serine/threonine protein kinase</fullName>
        <ecNumber evidence="8">2.7.11.1</ecNumber>
    </submittedName>
</protein>
<evidence type="ECO:0000256" key="4">
    <source>
        <dbReference type="ARBA" id="ARBA00022840"/>
    </source>
</evidence>
<evidence type="ECO:0000256" key="5">
    <source>
        <dbReference type="PROSITE-ProRule" id="PRU10141"/>
    </source>
</evidence>
<feature type="compositionally biased region" description="Pro residues" evidence="6">
    <location>
        <begin position="375"/>
        <end position="389"/>
    </location>
</feature>
<accession>A0ABP1C688</accession>
<evidence type="ECO:0000256" key="2">
    <source>
        <dbReference type="ARBA" id="ARBA00022741"/>
    </source>
</evidence>
<keyword evidence="9" id="KW-1185">Reference proteome</keyword>
<keyword evidence="3 8" id="KW-0418">Kinase</keyword>
<feature type="compositionally biased region" description="Low complexity" evidence="6">
    <location>
        <begin position="390"/>
        <end position="401"/>
    </location>
</feature>
<dbReference type="Gene3D" id="1.10.510.10">
    <property type="entry name" value="Transferase(Phosphotransferase) domain 1"/>
    <property type="match status" value="1"/>
</dbReference>
<evidence type="ECO:0000313" key="9">
    <source>
        <dbReference type="Proteomes" id="UP001497493"/>
    </source>
</evidence>
<reference evidence="8 9" key="1">
    <citation type="submission" date="2024-04" db="EMBL/GenBank/DDBJ databases">
        <authorList>
            <person name="Cremers G."/>
        </authorList>
    </citation>
    <scope>NUCLEOTIDE SEQUENCE [LARGE SCALE GENOMIC DNA]</scope>
    <source>
        <strain evidence="8">MeCH1-AG</strain>
    </source>
</reference>
<dbReference type="Proteomes" id="UP001497493">
    <property type="component" value="Chromosome"/>
</dbReference>
<name>A0ABP1C688_9GAMM</name>
<dbReference type="PANTHER" id="PTHR43289">
    <property type="entry name" value="MITOGEN-ACTIVATED PROTEIN KINASE KINASE KINASE 20-RELATED"/>
    <property type="match status" value="1"/>
</dbReference>
<dbReference type="Gene3D" id="3.30.200.20">
    <property type="entry name" value="Phosphorylase Kinase, domain 1"/>
    <property type="match status" value="1"/>
</dbReference>
<feature type="compositionally biased region" description="Low complexity" evidence="6">
    <location>
        <begin position="474"/>
        <end position="483"/>
    </location>
</feature>
<evidence type="ECO:0000313" key="8">
    <source>
        <dbReference type="EMBL" id="CAL1239743.1"/>
    </source>
</evidence>
<dbReference type="EC" id="2.7.11.1" evidence="8"/>
<feature type="binding site" evidence="5">
    <location>
        <position position="106"/>
    </location>
    <ligand>
        <name>ATP</name>
        <dbReference type="ChEBI" id="CHEBI:30616"/>
    </ligand>
</feature>
<dbReference type="InterPro" id="IPR000719">
    <property type="entry name" value="Prot_kinase_dom"/>
</dbReference>
<proteinExistence type="predicted"/>
<dbReference type="GO" id="GO:0004674">
    <property type="term" value="F:protein serine/threonine kinase activity"/>
    <property type="evidence" value="ECO:0007669"/>
    <property type="project" value="UniProtKB-KW"/>
</dbReference>
<feature type="region of interest" description="Disordered" evidence="6">
    <location>
        <begin position="370"/>
        <end position="528"/>
    </location>
</feature>
<feature type="domain" description="Protein kinase" evidence="7">
    <location>
        <begin position="76"/>
        <end position="323"/>
    </location>
</feature>
<feature type="compositionally biased region" description="Low complexity" evidence="6">
    <location>
        <begin position="457"/>
        <end position="468"/>
    </location>
</feature>
<organism evidence="8 9">
    <name type="scientific">Candidatus Methylocalor cossyra</name>
    <dbReference type="NCBI Taxonomy" id="3108543"/>
    <lineage>
        <taxon>Bacteria</taxon>
        <taxon>Pseudomonadati</taxon>
        <taxon>Pseudomonadota</taxon>
        <taxon>Gammaproteobacteria</taxon>
        <taxon>Methylococcales</taxon>
        <taxon>Methylococcaceae</taxon>
        <taxon>Candidatus Methylocalor</taxon>
    </lineage>
</organism>
<sequence length="528" mass="56056">MANNSIGSSKELAPTVSARACPSCGAVTELGALTQSDYQCPACGFEMAYLDVTERGTVRRILGWVRSEGEILLGRYRITAVLGRGGFGVTYLVEDQQLNGKRRALKEIPQRLFSELEVTLLSRLEHPAIPLIIDRFTADDLVYLVLQFGGTRTLASERNRLGGRIPLRLLGPWMAQLGRALDYLHSQDPPIIHRDLKPDNVLLDEHGHIRLIDFGIAKLADPAVTTHRLGQAVSFGFSSPEQVMGARTDQRSDIYSLAATSYFLLTGTRPISLDARLAGNRLTPPSHLAPGIPAALDKALLRALDLNPERRPQSVKELTQVFEELAQGSAPKVPWPGRLPRPSARALALLALVLAAGGGVLVARTGWRGATEPAPETPLPPSRPPPGAEPPGAALEIAPAPSQADPQPLPALPGEATPPPPANPEPGTDPPPMDTGNPPPRAAPSAPNPSGPPPPAASEASPEAAVPATPVPAKPAASPSASARSEKSVPHRGGKVAKSSKPKRRESDQDPADWSNAMKYKGGYRKDP</sequence>
<keyword evidence="8" id="KW-0723">Serine/threonine-protein kinase</keyword>
<dbReference type="SMART" id="SM00220">
    <property type="entry name" value="S_TKc"/>
    <property type="match status" value="1"/>
</dbReference>
<dbReference type="PROSITE" id="PS50011">
    <property type="entry name" value="PROTEIN_KINASE_DOM"/>
    <property type="match status" value="1"/>
</dbReference>
<dbReference type="InterPro" id="IPR008271">
    <property type="entry name" value="Ser/Thr_kinase_AS"/>
</dbReference>